<dbReference type="VEuPathDB" id="FungiDB:JI435_402200"/>
<evidence type="ECO:0000313" key="1">
    <source>
        <dbReference type="EMBL" id="QRC92293.1"/>
    </source>
</evidence>
<organism evidence="1 2">
    <name type="scientific">Phaeosphaeria nodorum (strain SN15 / ATCC MYA-4574 / FGSC 10173)</name>
    <name type="common">Glume blotch fungus</name>
    <name type="synonym">Parastagonospora nodorum</name>
    <dbReference type="NCBI Taxonomy" id="321614"/>
    <lineage>
        <taxon>Eukaryota</taxon>
        <taxon>Fungi</taxon>
        <taxon>Dikarya</taxon>
        <taxon>Ascomycota</taxon>
        <taxon>Pezizomycotina</taxon>
        <taxon>Dothideomycetes</taxon>
        <taxon>Pleosporomycetidae</taxon>
        <taxon>Pleosporales</taxon>
        <taxon>Pleosporineae</taxon>
        <taxon>Phaeosphaeriaceae</taxon>
        <taxon>Parastagonospora</taxon>
    </lineage>
</organism>
<dbReference type="EMBL" id="CP069024">
    <property type="protein sequence ID" value="QRC92293.1"/>
    <property type="molecule type" value="Genomic_DNA"/>
</dbReference>
<proteinExistence type="predicted"/>
<dbReference type="AlphaFoldDB" id="A0A7U2HVK3"/>
<keyword evidence="2" id="KW-1185">Reference proteome</keyword>
<sequence>MSCSTSLARCHAMQTVNVRTEYIPEQAVVPGGEIASRSYLVSCGLNYVCTLCSKANELSMRTQVALPNAGSIPFWPCRNHCERSGEMLRCTPPLHN</sequence>
<reference evidence="2" key="1">
    <citation type="journal article" date="2021" name="BMC Genomics">
        <title>Chromosome-level genome assembly and manually-curated proteome of model necrotroph Parastagonospora nodorum Sn15 reveals a genome-wide trove of candidate effector homologs, and redundancy of virulence-related functions within an accessory chromosome.</title>
        <authorList>
            <person name="Bertazzoni S."/>
            <person name="Jones D.A.B."/>
            <person name="Phan H.T."/>
            <person name="Tan K.-C."/>
            <person name="Hane J.K."/>
        </authorList>
    </citation>
    <scope>NUCLEOTIDE SEQUENCE [LARGE SCALE GENOMIC DNA]</scope>
    <source>
        <strain evidence="2">SN15 / ATCC MYA-4574 / FGSC 10173)</strain>
    </source>
</reference>
<evidence type="ECO:0000313" key="2">
    <source>
        <dbReference type="Proteomes" id="UP000663193"/>
    </source>
</evidence>
<dbReference type="Proteomes" id="UP000663193">
    <property type="component" value="Chromosome 2"/>
</dbReference>
<name>A0A7U2HVK3_PHANO</name>
<accession>A0A7U2HVK3</accession>
<protein>
    <submittedName>
        <fullName evidence="1">Uncharacterized protein</fullName>
    </submittedName>
</protein>
<gene>
    <name evidence="1" type="ORF">JI435_402200</name>
</gene>